<feature type="domain" description="PKD" evidence="2">
    <location>
        <begin position="295"/>
        <end position="342"/>
    </location>
</feature>
<organism evidence="3 4">
    <name type="scientific">Gemmatimonas aurantiaca</name>
    <dbReference type="NCBI Taxonomy" id="173480"/>
    <lineage>
        <taxon>Bacteria</taxon>
        <taxon>Pseudomonadati</taxon>
        <taxon>Gemmatimonadota</taxon>
        <taxon>Gemmatimonadia</taxon>
        <taxon>Gemmatimonadales</taxon>
        <taxon>Gemmatimonadaceae</taxon>
        <taxon>Gemmatimonas</taxon>
    </lineage>
</organism>
<sequence>MRAHPLVCMRLDSRSSHELRAIPSGVAGMKVLLAWSGITATVTLVTSLLSPATSSSALPSDRDGTPVTPPPSIVRTATVRTPTAPATAPVAGIHGVLARPMYPTKAKAKYGARGIEMAALDSTVQRYCGACHNPQRAARSGNLSLRGYSLDSAVSQLSVSEKMIRKLRTEMMPPPGSRRPGGDTLQALVETLEQTIDAIPVNPGTRVFQRLNRPEYQRVVRDLLALEIDPGDWLPLDTKSANFDNISDAQAMSPTLLDGYLNAASAVSRMAVGDRTAAAGQSNYRISPFVSQHPWDYVEGTPYGTRGGMVVTHTFPADGLYQIRVNVGGGVGRPVEDVDVSIDGERVSLLHYDRGVARNSESADLPLGADYLLTEPIPVKGGQRKVSVAFLRKAEGPYEDLIRPHDWSRASSGTGAAGTTEPAFLMEFLIMGPSKVTGLSDSPSRKAIFTCNPKTAAAQRPCAESILSRLATRAYRRPLNANDRKALMTFYDRGAAAGGDNAFEEGVRLGLQALLVSPHFIFRIEREPANTVAGKDYRIDDIELASRLSFFLWSTVPDDRLLTLARQKQLSVPAVYNAEVKRMLADKRAEALSTRFAAQWLRLQDLEKVHPDAFLFPDYDQQLADAMETETEMFFEDLVRKDRSVLTAFTSDSTFVNERLAKHYGISNVVGTHFRKVAYADDHRRGVLGQGSVLVQTSLGNRTSPVLRGKWVMEVLLGTPPPPPPPNVPDLEQTAGGKEGKPLTTRERMEMHRENPSCMSCHNFIDPIGLALDNFDVTGKLRYRENGALLDTRGKLYDGTPLTTPSDLTTALLKRPVPLMRNFTENLMAYALGRRAEDYDQPTIRSIERSAAKQQYKMSAFVMGVVNSKAFHSKRAEPVSADASHN</sequence>
<dbReference type="InterPro" id="IPR013036">
    <property type="entry name" value="DUF1587"/>
</dbReference>
<dbReference type="InterPro" id="IPR000601">
    <property type="entry name" value="PKD_dom"/>
</dbReference>
<dbReference type="InterPro" id="IPR013042">
    <property type="entry name" value="DUF1592"/>
</dbReference>
<dbReference type="Pfam" id="PF07637">
    <property type="entry name" value="PSD5"/>
    <property type="match status" value="1"/>
</dbReference>
<accession>A0A3D4V387</accession>
<dbReference type="PROSITE" id="PS50093">
    <property type="entry name" value="PKD"/>
    <property type="match status" value="1"/>
</dbReference>
<dbReference type="InterPro" id="IPR013043">
    <property type="entry name" value="DUF1595"/>
</dbReference>
<feature type="region of interest" description="Disordered" evidence="1">
    <location>
        <begin position="720"/>
        <end position="741"/>
    </location>
</feature>
<dbReference type="InterPro" id="IPR013039">
    <property type="entry name" value="DUF1588"/>
</dbReference>
<evidence type="ECO:0000256" key="1">
    <source>
        <dbReference type="SAM" id="MobiDB-lite"/>
    </source>
</evidence>
<name>A0A3D4V387_9BACT</name>
<comment type="caution">
    <text evidence="3">The sequence shown here is derived from an EMBL/GenBank/DDBJ whole genome shotgun (WGS) entry which is preliminary data.</text>
</comment>
<evidence type="ECO:0000313" key="3">
    <source>
        <dbReference type="EMBL" id="HCT55575.1"/>
    </source>
</evidence>
<dbReference type="AlphaFoldDB" id="A0A3D4V387"/>
<reference evidence="3 4" key="1">
    <citation type="journal article" date="2018" name="Nat. Biotechnol.">
        <title>A standardized bacterial taxonomy based on genome phylogeny substantially revises the tree of life.</title>
        <authorList>
            <person name="Parks D.H."/>
            <person name="Chuvochina M."/>
            <person name="Waite D.W."/>
            <person name="Rinke C."/>
            <person name="Skarshewski A."/>
            <person name="Chaumeil P.A."/>
            <person name="Hugenholtz P."/>
        </authorList>
    </citation>
    <scope>NUCLEOTIDE SEQUENCE [LARGE SCALE GENOMIC DNA]</scope>
    <source>
        <strain evidence="3">UBA8844</strain>
    </source>
</reference>
<dbReference type="Proteomes" id="UP000264071">
    <property type="component" value="Unassembled WGS sequence"/>
</dbReference>
<evidence type="ECO:0000259" key="2">
    <source>
        <dbReference type="PROSITE" id="PS50093"/>
    </source>
</evidence>
<dbReference type="Pfam" id="PF07624">
    <property type="entry name" value="PSD2"/>
    <property type="match status" value="1"/>
</dbReference>
<dbReference type="EMBL" id="DPIY01000001">
    <property type="protein sequence ID" value="HCT55575.1"/>
    <property type="molecule type" value="Genomic_DNA"/>
</dbReference>
<proteinExistence type="predicted"/>
<dbReference type="Pfam" id="PF07631">
    <property type="entry name" value="PSD4"/>
    <property type="match status" value="1"/>
</dbReference>
<protein>
    <submittedName>
        <fullName evidence="3">DUF1592 domain-containing protein</fullName>
    </submittedName>
</protein>
<dbReference type="Pfam" id="PF07627">
    <property type="entry name" value="PSCyt3"/>
    <property type="match status" value="1"/>
</dbReference>
<gene>
    <name evidence="3" type="ORF">DGD08_00025</name>
</gene>
<evidence type="ECO:0000313" key="4">
    <source>
        <dbReference type="Proteomes" id="UP000264071"/>
    </source>
</evidence>
<dbReference type="InterPro" id="IPR011478">
    <property type="entry name" value="DUF1585"/>
</dbReference>
<dbReference type="Pfam" id="PF07626">
    <property type="entry name" value="PSD3"/>
    <property type="match status" value="1"/>
</dbReference>